<feature type="transmembrane region" description="Helical" evidence="1">
    <location>
        <begin position="111"/>
        <end position="129"/>
    </location>
</feature>
<reference evidence="3 4" key="1">
    <citation type="submission" date="2022-10" db="EMBL/GenBank/DDBJ databases">
        <title>Chitinophaga nivalis PC15 sp. nov., isolated from Pyeongchang county, South Korea.</title>
        <authorList>
            <person name="Trinh H.N."/>
        </authorList>
    </citation>
    <scope>NUCLEOTIDE SEQUENCE [LARGE SCALE GENOMIC DNA]</scope>
    <source>
        <strain evidence="3 4">PC14</strain>
    </source>
</reference>
<feature type="transmembrane region" description="Helical" evidence="1">
    <location>
        <begin position="136"/>
        <end position="158"/>
    </location>
</feature>
<protein>
    <submittedName>
        <fullName evidence="3">DUF418 domain-containing protein</fullName>
    </submittedName>
</protein>
<gene>
    <name evidence="3" type="ORF">OL497_18615</name>
</gene>
<dbReference type="Pfam" id="PF04235">
    <property type="entry name" value="DUF418"/>
    <property type="match status" value="1"/>
</dbReference>
<dbReference type="EMBL" id="JAPDNS010000002">
    <property type="protein sequence ID" value="MCW3485924.1"/>
    <property type="molecule type" value="Genomic_DNA"/>
</dbReference>
<keyword evidence="1" id="KW-0472">Membrane</keyword>
<feature type="transmembrane region" description="Helical" evidence="1">
    <location>
        <begin position="244"/>
        <end position="265"/>
    </location>
</feature>
<feature type="transmembrane region" description="Helical" evidence="1">
    <location>
        <begin position="343"/>
        <end position="363"/>
    </location>
</feature>
<keyword evidence="1" id="KW-1133">Transmembrane helix</keyword>
<feature type="transmembrane region" description="Helical" evidence="1">
    <location>
        <begin position="12"/>
        <end position="36"/>
    </location>
</feature>
<name>A0ABT3IPN1_9BACT</name>
<evidence type="ECO:0000313" key="3">
    <source>
        <dbReference type="EMBL" id="MCW3485924.1"/>
    </source>
</evidence>
<dbReference type="PANTHER" id="PTHR30590">
    <property type="entry name" value="INNER MEMBRANE PROTEIN"/>
    <property type="match status" value="1"/>
</dbReference>
<sequence>MQTANRITALDIIRGVALLGILIVNMGLFSFPALYLDPVTSWPAWSDQLVLQLIRFFGEGKFISMFSFLFGLGFTIFIQRAAAKTNHPARLFARRLLILLGIGLIHAHFIWYGDVLCIYSIAGIMLLFFRNSRPQTVLIWALSLLLVPIILLLIGYWLSGPALLAGSAPDIASDTAIGKLAQVTYSSGTFYEIFMQNRHDVWVTRIGYTLIIPQIFAMFLLGTYAGKRQLFQDIQPHLGWIKRLAIWALLVGVIATVAEFAYVATPQDSLAYTLSQLIGNYVGGPAFGIFYICAVALILQLARGRKILTPLAAVGQMAATNYIMQSVVCVFIFYSFGLGRYGHISPVTGLGITMAIYMMQIGFSNWWMARFSNGPVEWMWRTLTYGKVMPLKR</sequence>
<proteinExistence type="predicted"/>
<feature type="transmembrane region" description="Helical" evidence="1">
    <location>
        <begin position="56"/>
        <end position="77"/>
    </location>
</feature>
<feature type="domain" description="DUF418" evidence="2">
    <location>
        <begin position="225"/>
        <end position="387"/>
    </location>
</feature>
<accession>A0ABT3IPN1</accession>
<feature type="transmembrane region" description="Helical" evidence="1">
    <location>
        <begin position="277"/>
        <end position="299"/>
    </location>
</feature>
<keyword evidence="1" id="KW-0812">Transmembrane</keyword>
<dbReference type="InterPro" id="IPR007349">
    <property type="entry name" value="DUF418"/>
</dbReference>
<evidence type="ECO:0000313" key="4">
    <source>
        <dbReference type="Proteomes" id="UP001207742"/>
    </source>
</evidence>
<evidence type="ECO:0000256" key="1">
    <source>
        <dbReference type="SAM" id="Phobius"/>
    </source>
</evidence>
<feature type="transmembrane region" description="Helical" evidence="1">
    <location>
        <begin position="311"/>
        <end position="337"/>
    </location>
</feature>
<comment type="caution">
    <text evidence="3">The sequence shown here is derived from an EMBL/GenBank/DDBJ whole genome shotgun (WGS) entry which is preliminary data.</text>
</comment>
<dbReference type="InterPro" id="IPR052529">
    <property type="entry name" value="Bact_Transport_Assoc"/>
</dbReference>
<dbReference type="PANTHER" id="PTHR30590:SF2">
    <property type="entry name" value="INNER MEMBRANE PROTEIN"/>
    <property type="match status" value="1"/>
</dbReference>
<feature type="transmembrane region" description="Helical" evidence="1">
    <location>
        <begin position="89"/>
        <end position="105"/>
    </location>
</feature>
<organism evidence="3 4">
    <name type="scientific">Chitinophaga nivalis</name>
    <dbReference type="NCBI Taxonomy" id="2991709"/>
    <lineage>
        <taxon>Bacteria</taxon>
        <taxon>Pseudomonadati</taxon>
        <taxon>Bacteroidota</taxon>
        <taxon>Chitinophagia</taxon>
        <taxon>Chitinophagales</taxon>
        <taxon>Chitinophagaceae</taxon>
        <taxon>Chitinophaga</taxon>
    </lineage>
</organism>
<evidence type="ECO:0000259" key="2">
    <source>
        <dbReference type="Pfam" id="PF04235"/>
    </source>
</evidence>
<keyword evidence="4" id="KW-1185">Reference proteome</keyword>
<dbReference type="RefSeq" id="WP_264732741.1">
    <property type="nucleotide sequence ID" value="NZ_JAPDNR010000001.1"/>
</dbReference>
<feature type="transmembrane region" description="Helical" evidence="1">
    <location>
        <begin position="206"/>
        <end position="224"/>
    </location>
</feature>
<dbReference type="Proteomes" id="UP001207742">
    <property type="component" value="Unassembled WGS sequence"/>
</dbReference>